<evidence type="ECO:0000313" key="3">
    <source>
        <dbReference type="Proteomes" id="UP001305746"/>
    </source>
</evidence>
<dbReference type="RefSeq" id="WP_322854706.1">
    <property type="nucleotide sequence ID" value="NZ_JAYDCJ010000003.1"/>
</dbReference>
<evidence type="ECO:0000256" key="1">
    <source>
        <dbReference type="SAM" id="SignalP"/>
    </source>
</evidence>
<dbReference type="EMBL" id="JAYDCJ010000003">
    <property type="protein sequence ID" value="MEA1080193.1"/>
    <property type="molecule type" value="Genomic_DNA"/>
</dbReference>
<dbReference type="InterPro" id="IPR032347">
    <property type="entry name" value="DUF4864"/>
</dbReference>
<feature type="chain" id="PRO_5046197232" evidence="1">
    <location>
        <begin position="32"/>
        <end position="145"/>
    </location>
</feature>
<dbReference type="Proteomes" id="UP001305746">
    <property type="component" value="Unassembled WGS sequence"/>
</dbReference>
<sequence length="145" mass="15819">MNNTTSHTGVGLPALVLAAGLAALLSVSLQADDTDVAIHDAILMQIEAFANDDDEAAWTYASDGIKRRFGSADVFLSMVREAYPAVHRPSSIEFVERVPHGPFEIQVVRLEGPQGKRWDAFYRMVLTKGVWKIAGVRLQPADLGI</sequence>
<keyword evidence="1" id="KW-0732">Signal</keyword>
<reference evidence="2 3" key="1">
    <citation type="submission" date="2023-12" db="EMBL/GenBank/DDBJ databases">
        <title>Marinobacter qingdaonensis sp. nov., isolated from the intertidal sediment of Qingdao, PR China.</title>
        <authorList>
            <person name="Li Y."/>
        </authorList>
    </citation>
    <scope>NUCLEOTIDE SEQUENCE [LARGE SCALE GENOMIC DNA]</scope>
    <source>
        <strain evidence="2 3">ASW11-75</strain>
    </source>
</reference>
<accession>A0ABU5NWK4</accession>
<dbReference type="Pfam" id="PF16156">
    <property type="entry name" value="DUF4864"/>
    <property type="match status" value="1"/>
</dbReference>
<comment type="caution">
    <text evidence="2">The sequence shown here is derived from an EMBL/GenBank/DDBJ whole genome shotgun (WGS) entry which is preliminary data.</text>
</comment>
<protein>
    <submittedName>
        <fullName evidence="2">DUF4864 domain-containing protein</fullName>
    </submittedName>
</protein>
<proteinExistence type="predicted"/>
<keyword evidence="3" id="KW-1185">Reference proteome</keyword>
<organism evidence="2 3">
    <name type="scientific">Marinobacter qingdaonensis</name>
    <dbReference type="NCBI Taxonomy" id="3108486"/>
    <lineage>
        <taxon>Bacteria</taxon>
        <taxon>Pseudomonadati</taxon>
        <taxon>Pseudomonadota</taxon>
        <taxon>Gammaproteobacteria</taxon>
        <taxon>Pseudomonadales</taxon>
        <taxon>Marinobacteraceae</taxon>
        <taxon>Marinobacter</taxon>
    </lineage>
</organism>
<name>A0ABU5NWK4_9GAMM</name>
<evidence type="ECO:0000313" key="2">
    <source>
        <dbReference type="EMBL" id="MEA1080193.1"/>
    </source>
</evidence>
<gene>
    <name evidence="2" type="ORF">U5822_05910</name>
</gene>
<feature type="signal peptide" evidence="1">
    <location>
        <begin position="1"/>
        <end position="31"/>
    </location>
</feature>